<name>A0A9P6MAQ1_9FUNG</name>
<keyword evidence="2" id="KW-1185">Reference proteome</keyword>
<evidence type="ECO:0000313" key="1">
    <source>
        <dbReference type="EMBL" id="KAF9986076.1"/>
    </source>
</evidence>
<gene>
    <name evidence="1" type="ORF">BGZ65_008847</name>
</gene>
<dbReference type="AlphaFoldDB" id="A0A9P6MAQ1"/>
<reference evidence="1" key="1">
    <citation type="journal article" date="2020" name="Fungal Divers.">
        <title>Resolving the Mortierellaceae phylogeny through synthesis of multi-gene phylogenetics and phylogenomics.</title>
        <authorList>
            <person name="Vandepol N."/>
            <person name="Liber J."/>
            <person name="Desiro A."/>
            <person name="Na H."/>
            <person name="Kennedy M."/>
            <person name="Barry K."/>
            <person name="Grigoriev I.V."/>
            <person name="Miller A.N."/>
            <person name="O'Donnell K."/>
            <person name="Stajich J.E."/>
            <person name="Bonito G."/>
        </authorList>
    </citation>
    <scope>NUCLEOTIDE SEQUENCE</scope>
    <source>
        <strain evidence="1">MES-2147</strain>
    </source>
</reference>
<protein>
    <submittedName>
        <fullName evidence="1">Uncharacterized protein</fullName>
    </submittedName>
</protein>
<comment type="caution">
    <text evidence="1">The sequence shown here is derived from an EMBL/GenBank/DDBJ whole genome shotgun (WGS) entry which is preliminary data.</text>
</comment>
<evidence type="ECO:0000313" key="2">
    <source>
        <dbReference type="Proteomes" id="UP000749646"/>
    </source>
</evidence>
<dbReference type="OrthoDB" id="2412356at2759"/>
<organism evidence="1 2">
    <name type="scientific">Modicella reniformis</name>
    <dbReference type="NCBI Taxonomy" id="1440133"/>
    <lineage>
        <taxon>Eukaryota</taxon>
        <taxon>Fungi</taxon>
        <taxon>Fungi incertae sedis</taxon>
        <taxon>Mucoromycota</taxon>
        <taxon>Mortierellomycotina</taxon>
        <taxon>Mortierellomycetes</taxon>
        <taxon>Mortierellales</taxon>
        <taxon>Mortierellaceae</taxon>
        <taxon>Modicella</taxon>
    </lineage>
</organism>
<accession>A0A9P6MAQ1</accession>
<dbReference type="EMBL" id="JAAAHW010003254">
    <property type="protein sequence ID" value="KAF9986076.1"/>
    <property type="molecule type" value="Genomic_DNA"/>
</dbReference>
<sequence length="172" mass="19067">MPSGTGLAIYELKWSAGSASAFKDTPDEHSMDDLIDFPGWVNEESVTKLYRDLRGQFRPIISTIEDITAGDDPDKWGECINNRLHHLTRADFTLLDQRKMDGNLCLGLHRVLSQVESTPDIFGNCLNIAATLKTATAMFITYGGFMAYHGKLPEIVEVALAGSENMEARITQ</sequence>
<dbReference type="Proteomes" id="UP000749646">
    <property type="component" value="Unassembled WGS sequence"/>
</dbReference>
<proteinExistence type="predicted"/>